<proteinExistence type="predicted"/>
<keyword evidence="2" id="KW-1185">Reference proteome</keyword>
<organism evidence="1 2">
    <name type="scientific">Aegilops tauschii subsp. strangulata</name>
    <name type="common">Goatgrass</name>
    <dbReference type="NCBI Taxonomy" id="200361"/>
    <lineage>
        <taxon>Eukaryota</taxon>
        <taxon>Viridiplantae</taxon>
        <taxon>Streptophyta</taxon>
        <taxon>Embryophyta</taxon>
        <taxon>Tracheophyta</taxon>
        <taxon>Spermatophyta</taxon>
        <taxon>Magnoliopsida</taxon>
        <taxon>Liliopsida</taxon>
        <taxon>Poales</taxon>
        <taxon>Poaceae</taxon>
        <taxon>BOP clade</taxon>
        <taxon>Pooideae</taxon>
        <taxon>Triticodae</taxon>
        <taxon>Triticeae</taxon>
        <taxon>Triticinae</taxon>
        <taxon>Aegilops</taxon>
    </lineage>
</organism>
<reference evidence="1" key="3">
    <citation type="journal article" date="2017" name="Nature">
        <title>Genome sequence of the progenitor of the wheat D genome Aegilops tauschii.</title>
        <authorList>
            <person name="Luo M.C."/>
            <person name="Gu Y.Q."/>
            <person name="Puiu D."/>
            <person name="Wang H."/>
            <person name="Twardziok S.O."/>
            <person name="Deal K.R."/>
            <person name="Huo N."/>
            <person name="Zhu T."/>
            <person name="Wang L."/>
            <person name="Wang Y."/>
            <person name="McGuire P.E."/>
            <person name="Liu S."/>
            <person name="Long H."/>
            <person name="Ramasamy R.K."/>
            <person name="Rodriguez J.C."/>
            <person name="Van S.L."/>
            <person name="Yuan L."/>
            <person name="Wang Z."/>
            <person name="Xia Z."/>
            <person name="Xiao L."/>
            <person name="Anderson O.D."/>
            <person name="Ouyang S."/>
            <person name="Liang Y."/>
            <person name="Zimin A.V."/>
            <person name="Pertea G."/>
            <person name="Qi P."/>
            <person name="Bennetzen J.L."/>
            <person name="Dai X."/>
            <person name="Dawson M.W."/>
            <person name="Muller H.G."/>
            <person name="Kugler K."/>
            <person name="Rivarola-Duarte L."/>
            <person name="Spannagl M."/>
            <person name="Mayer K.F.X."/>
            <person name="Lu F.H."/>
            <person name="Bevan M.W."/>
            <person name="Leroy P."/>
            <person name="Li P."/>
            <person name="You F.M."/>
            <person name="Sun Q."/>
            <person name="Liu Z."/>
            <person name="Lyons E."/>
            <person name="Wicker T."/>
            <person name="Salzberg S.L."/>
            <person name="Devos K.M."/>
            <person name="Dvorak J."/>
        </authorList>
    </citation>
    <scope>NUCLEOTIDE SEQUENCE [LARGE SCALE GENOMIC DNA]</scope>
    <source>
        <strain evidence="1">cv. AL8/78</strain>
    </source>
</reference>
<reference evidence="2" key="1">
    <citation type="journal article" date="2014" name="Science">
        <title>Ancient hybridizations among the ancestral genomes of bread wheat.</title>
        <authorList>
            <consortium name="International Wheat Genome Sequencing Consortium,"/>
            <person name="Marcussen T."/>
            <person name="Sandve S.R."/>
            <person name="Heier L."/>
            <person name="Spannagl M."/>
            <person name="Pfeifer M."/>
            <person name="Jakobsen K.S."/>
            <person name="Wulff B.B."/>
            <person name="Steuernagel B."/>
            <person name="Mayer K.F."/>
            <person name="Olsen O.A."/>
        </authorList>
    </citation>
    <scope>NUCLEOTIDE SEQUENCE [LARGE SCALE GENOMIC DNA]</scope>
    <source>
        <strain evidence="2">cv. AL8/78</strain>
    </source>
</reference>
<dbReference type="AlphaFoldDB" id="A0A453N5G2"/>
<name>A0A453N5G2_AEGTS</name>
<accession>A0A453N5G2</accession>
<dbReference type="EnsemblPlants" id="AET6Gv20230700.7">
    <property type="protein sequence ID" value="AET6Gv20230700.7"/>
    <property type="gene ID" value="AET6Gv20230700"/>
</dbReference>
<reference evidence="1" key="4">
    <citation type="submission" date="2019-03" db="UniProtKB">
        <authorList>
            <consortium name="EnsemblPlants"/>
        </authorList>
    </citation>
    <scope>IDENTIFICATION</scope>
</reference>
<dbReference type="Gramene" id="AET6Gv20230700.7">
    <property type="protein sequence ID" value="AET6Gv20230700.7"/>
    <property type="gene ID" value="AET6Gv20230700"/>
</dbReference>
<protein>
    <submittedName>
        <fullName evidence="1">Uncharacterized protein</fullName>
    </submittedName>
</protein>
<dbReference type="Proteomes" id="UP000015105">
    <property type="component" value="Chromosome 6D"/>
</dbReference>
<reference evidence="1" key="5">
    <citation type="journal article" date="2021" name="G3 (Bethesda)">
        <title>Aegilops tauschii genome assembly Aet v5.0 features greater sequence contiguity and improved annotation.</title>
        <authorList>
            <person name="Wang L."/>
            <person name="Zhu T."/>
            <person name="Rodriguez J.C."/>
            <person name="Deal K.R."/>
            <person name="Dubcovsky J."/>
            <person name="McGuire P.E."/>
            <person name="Lux T."/>
            <person name="Spannagl M."/>
            <person name="Mayer K.F.X."/>
            <person name="Baldrich P."/>
            <person name="Meyers B.C."/>
            <person name="Huo N."/>
            <person name="Gu Y.Q."/>
            <person name="Zhou H."/>
            <person name="Devos K.M."/>
            <person name="Bennetzen J.L."/>
            <person name="Unver T."/>
            <person name="Budak H."/>
            <person name="Gulick P.J."/>
            <person name="Galiba G."/>
            <person name="Kalapos B."/>
            <person name="Nelson D.R."/>
            <person name="Li P."/>
            <person name="You F.M."/>
            <person name="Luo M.C."/>
            <person name="Dvorak J."/>
        </authorList>
    </citation>
    <scope>NUCLEOTIDE SEQUENCE [LARGE SCALE GENOMIC DNA]</scope>
    <source>
        <strain evidence="1">cv. AL8/78</strain>
    </source>
</reference>
<sequence length="82" mass="9284">MPCVVFHFRYPFHIIIIVVSNMVTKYVSRILTEDHAATRPKKIPHAQSNGGLWQEGRYFTSVNPLCIFSMSITSASMSPLIT</sequence>
<reference evidence="2" key="2">
    <citation type="journal article" date="2017" name="Nat. Plants">
        <title>The Aegilops tauschii genome reveals multiple impacts of transposons.</title>
        <authorList>
            <person name="Zhao G."/>
            <person name="Zou C."/>
            <person name="Li K."/>
            <person name="Wang K."/>
            <person name="Li T."/>
            <person name="Gao L."/>
            <person name="Zhang X."/>
            <person name="Wang H."/>
            <person name="Yang Z."/>
            <person name="Liu X."/>
            <person name="Jiang W."/>
            <person name="Mao L."/>
            <person name="Kong X."/>
            <person name="Jiao Y."/>
            <person name="Jia J."/>
        </authorList>
    </citation>
    <scope>NUCLEOTIDE SEQUENCE [LARGE SCALE GENOMIC DNA]</scope>
    <source>
        <strain evidence="2">cv. AL8/78</strain>
    </source>
</reference>
<evidence type="ECO:0000313" key="2">
    <source>
        <dbReference type="Proteomes" id="UP000015105"/>
    </source>
</evidence>
<evidence type="ECO:0000313" key="1">
    <source>
        <dbReference type="EnsemblPlants" id="AET6Gv20230700.7"/>
    </source>
</evidence>